<dbReference type="Proteomes" id="UP000006296">
    <property type="component" value="Chromosome"/>
</dbReference>
<dbReference type="AlphaFoldDB" id="A0AB32ZYS3"/>
<reference evidence="2" key="1">
    <citation type="journal article" date="2012" name="Sci. Rep.">
        <title>Genomes of surface isolates of Alteromonas macleodii: the life of a widespread marine opportunistic copiotroph.</title>
        <authorList>
            <person name="Lopez-Perez M."/>
            <person name="Gonzaga A."/>
            <person name="Martin-Cuadrado A.B."/>
            <person name="Onyshchenko O."/>
            <person name="Ghavidel A."/>
            <person name="Ghai R."/>
            <person name="Rodriguez-Valera F."/>
        </authorList>
    </citation>
    <scope>NUCLEOTIDE SEQUENCE [LARGE SCALE GENOMIC DNA]</scope>
    <source>
        <strain evidence="2">English Channel 673</strain>
    </source>
</reference>
<dbReference type="RefSeq" id="WP_014976454.1">
    <property type="nucleotide sequence ID" value="NC_018678.1"/>
</dbReference>
<dbReference type="KEGG" id="amg:AMEC673_08925"/>
<dbReference type="EMBL" id="CP003844">
    <property type="protein sequence ID" value="AFT74479.1"/>
    <property type="molecule type" value="Genomic_DNA"/>
</dbReference>
<protein>
    <submittedName>
        <fullName evidence="1">Uncharacterized protein</fullName>
    </submittedName>
</protein>
<accession>A0AB32ZYS3</accession>
<evidence type="ECO:0000313" key="2">
    <source>
        <dbReference type="Proteomes" id="UP000006296"/>
    </source>
</evidence>
<gene>
    <name evidence="1" type="ordered locus">AMEC673_08925</name>
</gene>
<proteinExistence type="predicted"/>
<sequence length="172" mass="18693">MSLLATAGISALIKYGPSLIRILGESKGGTTEQVAHTIADVVEAVNGDTSSSSVAKVKATVDSLPPEVVGEIELGLAQIEAEREKARLAHDLGMHTQQQETLRSGKEIKTFRPEIARRHSWFTVAYIFVMELLNAFDHGSGANWEIALLIASPVLAWFGFRTWDKFSKQGAS</sequence>
<organism evidence="1 2">
    <name type="scientific">Alteromonas macleodii (strain English Channel 673)</name>
    <dbReference type="NCBI Taxonomy" id="1004788"/>
    <lineage>
        <taxon>Bacteria</taxon>
        <taxon>Pseudomonadati</taxon>
        <taxon>Pseudomonadota</taxon>
        <taxon>Gammaproteobacteria</taxon>
        <taxon>Alteromonadales</taxon>
        <taxon>Alteromonadaceae</taxon>
        <taxon>Alteromonas/Salinimonas group</taxon>
        <taxon>Alteromonas</taxon>
    </lineage>
</organism>
<evidence type="ECO:0000313" key="1">
    <source>
        <dbReference type="EMBL" id="AFT74479.1"/>
    </source>
</evidence>
<name>A0AB32ZYS3_ALTME</name>